<dbReference type="RefSeq" id="WP_135838993.1">
    <property type="nucleotide sequence ID" value="NZ_SRRO01000001.1"/>
</dbReference>
<comment type="caution">
    <text evidence="3">The sequence shown here is derived from an EMBL/GenBank/DDBJ whole genome shotgun (WGS) entry which is preliminary data.</text>
</comment>
<feature type="chain" id="PRO_5021484919" description="Sensor domain-containing protein" evidence="2">
    <location>
        <begin position="35"/>
        <end position="426"/>
    </location>
</feature>
<dbReference type="PROSITE" id="PS51257">
    <property type="entry name" value="PROKAR_LIPOPROTEIN"/>
    <property type="match status" value="1"/>
</dbReference>
<evidence type="ECO:0000256" key="1">
    <source>
        <dbReference type="SAM" id="MobiDB-lite"/>
    </source>
</evidence>
<evidence type="ECO:0000313" key="4">
    <source>
        <dbReference type="Proteomes" id="UP000297496"/>
    </source>
</evidence>
<feature type="signal peptide" evidence="2">
    <location>
        <begin position="1"/>
        <end position="34"/>
    </location>
</feature>
<feature type="compositionally biased region" description="Low complexity" evidence="1">
    <location>
        <begin position="38"/>
        <end position="52"/>
    </location>
</feature>
<feature type="region of interest" description="Disordered" evidence="1">
    <location>
        <begin position="37"/>
        <end position="83"/>
    </location>
</feature>
<sequence length="426" mass="44337">MRHRHRLRRAALRPALAGAVVGGLLLAGCGEQQAGDITSADGSTAGTSSASDPTIPDDFPLAAGMGGPEDAVPTSRTGTGLRDLELCGTTPLRGIGPRDRLVADNSGGESADTRELVLLSSADEATALSEELATLATDCDESVETGGGEQVVIRTEVLESRLGPAPAATLLQTYIFDGEADAGATVLHVVPVGPALLVTSTYGQWTREQAEQALDATVGPLRDTVAAMTMFGEAPGSPATPTEATTRTPAEIPADFPLDVGFPDDGGDVRVSPPSPEGDGIGEVEMCGRVVWPQRETPGGLRRLVASAVAPEDHEWRELFVHAGPEQATSTMDVLRQAAAECRTSRNLVWTELERDTGHDTVTVGLTYTDGLGSSVFQVTRVGSARLMVTTYGEGSLASLDGQADEVTETSQKILPAMCVFTKTGC</sequence>
<organism evidence="3 4">
    <name type="scientific">Nocardioides eburneiflavus</name>
    <dbReference type="NCBI Taxonomy" id="2518372"/>
    <lineage>
        <taxon>Bacteria</taxon>
        <taxon>Bacillati</taxon>
        <taxon>Actinomycetota</taxon>
        <taxon>Actinomycetes</taxon>
        <taxon>Propionibacteriales</taxon>
        <taxon>Nocardioidaceae</taxon>
        <taxon>Nocardioides</taxon>
    </lineage>
</organism>
<dbReference type="AlphaFoldDB" id="A0A4Z1CJU0"/>
<evidence type="ECO:0008006" key="5">
    <source>
        <dbReference type="Google" id="ProtNLM"/>
    </source>
</evidence>
<name>A0A4Z1CJU0_9ACTN</name>
<protein>
    <recommendedName>
        <fullName evidence="5">Sensor domain-containing protein</fullName>
    </recommendedName>
</protein>
<evidence type="ECO:0000313" key="3">
    <source>
        <dbReference type="EMBL" id="TGN64483.1"/>
    </source>
</evidence>
<keyword evidence="4" id="KW-1185">Reference proteome</keyword>
<dbReference type="Proteomes" id="UP000297496">
    <property type="component" value="Unassembled WGS sequence"/>
</dbReference>
<dbReference type="OrthoDB" id="3785446at2"/>
<keyword evidence="2" id="KW-0732">Signal</keyword>
<reference evidence="3 4" key="1">
    <citation type="submission" date="2019-04" db="EMBL/GenBank/DDBJ databases">
        <title>Three New Species of Nocardioides, Nocardioides euryhalodurans sp. nov., Nocardioides seonyuensis sp. nov. and Nocardioides eburneoflavus sp. nov. Isolated from Soil.</title>
        <authorList>
            <person name="Roh S.G."/>
            <person name="Lee C."/>
            <person name="Kim M.-K."/>
            <person name="Kim S.B."/>
        </authorList>
    </citation>
    <scope>NUCLEOTIDE SEQUENCE [LARGE SCALE GENOMIC DNA]</scope>
    <source>
        <strain evidence="3 4">MMS17-SY213</strain>
    </source>
</reference>
<evidence type="ECO:0000256" key="2">
    <source>
        <dbReference type="SAM" id="SignalP"/>
    </source>
</evidence>
<accession>A0A4Z1CJU0</accession>
<gene>
    <name evidence="3" type="ORF">EXE59_11305</name>
</gene>
<dbReference type="EMBL" id="SRRO01000001">
    <property type="protein sequence ID" value="TGN64483.1"/>
    <property type="molecule type" value="Genomic_DNA"/>
</dbReference>
<proteinExistence type="predicted"/>